<feature type="transmembrane region" description="Helical" evidence="1">
    <location>
        <begin position="32"/>
        <end position="51"/>
    </location>
</feature>
<evidence type="ECO:0008006" key="4">
    <source>
        <dbReference type="Google" id="ProtNLM"/>
    </source>
</evidence>
<dbReference type="RefSeq" id="WP_089349418.1">
    <property type="nucleotide sequence ID" value="NZ_BJUM01000012.1"/>
</dbReference>
<evidence type="ECO:0000313" key="2">
    <source>
        <dbReference type="EMBL" id="GEK54627.1"/>
    </source>
</evidence>
<dbReference type="InterPro" id="IPR010718">
    <property type="entry name" value="DUF1294"/>
</dbReference>
<keyword evidence="1" id="KW-0472">Membrane</keyword>
<dbReference type="EMBL" id="BJUM01000012">
    <property type="protein sequence ID" value="GEK54627.1"/>
    <property type="molecule type" value="Genomic_DNA"/>
</dbReference>
<comment type="caution">
    <text evidence="2">The sequence shown here is derived from an EMBL/GenBank/DDBJ whole genome shotgun (WGS) entry which is preliminary data.</text>
</comment>
<accession>A0A510XVP1</accession>
<proteinExistence type="predicted"/>
<evidence type="ECO:0000256" key="1">
    <source>
        <dbReference type="SAM" id="Phobius"/>
    </source>
</evidence>
<dbReference type="Proteomes" id="UP000321419">
    <property type="component" value="Unassembled WGS sequence"/>
</dbReference>
<keyword evidence="1" id="KW-0812">Transmembrane</keyword>
<feature type="transmembrane region" description="Helical" evidence="1">
    <location>
        <begin position="100"/>
        <end position="121"/>
    </location>
</feature>
<evidence type="ECO:0000313" key="3">
    <source>
        <dbReference type="Proteomes" id="UP000321419"/>
    </source>
</evidence>
<sequence length="127" mass="14692">MIKKTLITFSLLFLAVIWLAYLSQYLPIYIPIYVPAYISSLSLITFIMYAWDKRQAKQSTHKKVNRTPERTLQLLALFGGWPGALLAQQLLRHKSQKRRFIIVLWLCILVNVGCSIVAIYFPHLLLG</sequence>
<dbReference type="AlphaFoldDB" id="A0A510XVP1"/>
<name>A0A510XVP1_9GAMM</name>
<dbReference type="OrthoDB" id="72963at2"/>
<gene>
    <name evidence="2" type="ORF">PES01_14720</name>
</gene>
<keyword evidence="1" id="KW-1133">Transmembrane helix</keyword>
<keyword evidence="3" id="KW-1185">Reference proteome</keyword>
<organism evidence="2 3">
    <name type="scientific">Pseudoalteromonas espejiana</name>
    <dbReference type="NCBI Taxonomy" id="28107"/>
    <lineage>
        <taxon>Bacteria</taxon>
        <taxon>Pseudomonadati</taxon>
        <taxon>Pseudomonadota</taxon>
        <taxon>Gammaproteobacteria</taxon>
        <taxon>Alteromonadales</taxon>
        <taxon>Pseudoalteromonadaceae</taxon>
        <taxon>Pseudoalteromonas</taxon>
    </lineage>
</organism>
<reference evidence="2 3" key="1">
    <citation type="submission" date="2019-07" db="EMBL/GenBank/DDBJ databases">
        <title>Whole genome shotgun sequence of Pseudoalteromonas espejiana NBRC 102222.</title>
        <authorList>
            <person name="Hosoyama A."/>
            <person name="Uohara A."/>
            <person name="Ohji S."/>
            <person name="Ichikawa N."/>
        </authorList>
    </citation>
    <scope>NUCLEOTIDE SEQUENCE [LARGE SCALE GENOMIC DNA]</scope>
    <source>
        <strain evidence="2 3">NBRC 102222</strain>
    </source>
</reference>
<protein>
    <recommendedName>
        <fullName evidence="4">DUF1294 domain-containing protein</fullName>
    </recommendedName>
</protein>
<dbReference type="Pfam" id="PF06961">
    <property type="entry name" value="DUF1294"/>
    <property type="match status" value="1"/>
</dbReference>